<sequence length="102" mass="11081">MSAALFPSGVEAYGALARLLDVAITDTGQGRRCANFVLAWWNAGQNGGFDLSDLWNVDDRLTSDMTTVFAYVARTPGGTYPVDYRDEIERVIALHRPAAEAA</sequence>
<dbReference type="Pfam" id="PF24720">
    <property type="entry name" value="DUF7673"/>
    <property type="match status" value="1"/>
</dbReference>
<organism evidence="2 3">
    <name type="scientific">Chenggangzhangella methanolivorans</name>
    <dbReference type="NCBI Taxonomy" id="1437009"/>
    <lineage>
        <taxon>Bacteria</taxon>
        <taxon>Pseudomonadati</taxon>
        <taxon>Pseudomonadota</taxon>
        <taxon>Alphaproteobacteria</taxon>
        <taxon>Hyphomicrobiales</taxon>
        <taxon>Methylopilaceae</taxon>
        <taxon>Chenggangzhangella</taxon>
    </lineage>
</organism>
<dbReference type="EMBL" id="CP081869">
    <property type="protein sequence ID" value="QZN99510.1"/>
    <property type="molecule type" value="Genomic_DNA"/>
</dbReference>
<dbReference type="RefSeq" id="WP_261402591.1">
    <property type="nucleotide sequence ID" value="NZ_CP081869.1"/>
</dbReference>
<feature type="domain" description="DUF7673" evidence="1">
    <location>
        <begin position="15"/>
        <end position="95"/>
    </location>
</feature>
<evidence type="ECO:0000313" key="2">
    <source>
        <dbReference type="EMBL" id="QZN99510.1"/>
    </source>
</evidence>
<dbReference type="KEGG" id="cmet:K6K41_22820"/>
<dbReference type="Proteomes" id="UP000825701">
    <property type="component" value="Chromosome"/>
</dbReference>
<dbReference type="InterPro" id="IPR056090">
    <property type="entry name" value="DUF7673"/>
</dbReference>
<evidence type="ECO:0000259" key="1">
    <source>
        <dbReference type="Pfam" id="PF24720"/>
    </source>
</evidence>
<name>A0A9E6RE60_9HYPH</name>
<reference evidence="2" key="1">
    <citation type="submission" date="2021-08" db="EMBL/GenBank/DDBJ databases">
        <authorList>
            <person name="Zhang H."/>
            <person name="Xu M."/>
            <person name="Yu Z."/>
            <person name="Yang L."/>
            <person name="Cai Y."/>
        </authorList>
    </citation>
    <scope>NUCLEOTIDE SEQUENCE</scope>
    <source>
        <strain evidence="2">CHL1</strain>
    </source>
</reference>
<dbReference type="AlphaFoldDB" id="A0A9E6RE60"/>
<accession>A0A9E6RE60</accession>
<protein>
    <recommendedName>
        <fullName evidence="1">DUF7673 domain-containing protein</fullName>
    </recommendedName>
</protein>
<gene>
    <name evidence="2" type="ORF">K6K41_22820</name>
</gene>
<proteinExistence type="predicted"/>
<keyword evidence="3" id="KW-1185">Reference proteome</keyword>
<evidence type="ECO:0000313" key="3">
    <source>
        <dbReference type="Proteomes" id="UP000825701"/>
    </source>
</evidence>